<proteinExistence type="predicted"/>
<reference evidence="2 3" key="1">
    <citation type="journal article" date="2012" name="BMC Genomics">
        <title>Sequencing the genome of Marssonina brunnea reveals fungus-poplar co-evolution.</title>
        <authorList>
            <person name="Zhu S."/>
            <person name="Cao Y.-Z."/>
            <person name="Jiang C."/>
            <person name="Tan B.-Y."/>
            <person name="Wang Z."/>
            <person name="Feng S."/>
            <person name="Zhang L."/>
            <person name="Su X.-H."/>
            <person name="Brejova B."/>
            <person name="Vinar T."/>
            <person name="Xu M."/>
            <person name="Wang M.-X."/>
            <person name="Zhang S.-G."/>
            <person name="Huang M.-R."/>
            <person name="Wu R."/>
            <person name="Zhou Y."/>
        </authorList>
    </citation>
    <scope>NUCLEOTIDE SEQUENCE [LARGE SCALE GENOMIC DNA]</scope>
    <source>
        <strain evidence="2 3">MB_m1</strain>
    </source>
</reference>
<dbReference type="Proteomes" id="UP000006753">
    <property type="component" value="Unassembled WGS sequence"/>
</dbReference>
<dbReference type="InParanoid" id="K1WQE9"/>
<protein>
    <submittedName>
        <fullName evidence="2">Uncharacterized protein</fullName>
    </submittedName>
</protein>
<sequence length="300" mass="34608">MFQVAFRPKPPKRTDRRNKQQPRIEWQSRALWSPRQPRCVHRLPRSPLGIEPLETLAMGFDNMSIGSGDSGSRCPIHASSELELSTLPLEIRLLIYNYVFTRDDINVSSDLERVCGQGLSATDRFFYRETRSRYYGCAEFGFCSPLVCKRFLDIIGIHISNLRNLAVTFKFSDAHILQSIFKRASKIQTLRLNYTSHHDEVRPVYLPSVRREDPSIENKIRLRPASHSLSKLKSIRKLTVLGLVKPREIQRAILKLGLKMMEVAGTEGKSVIESTTLDAYTSHRQPRDRYEIEILNRSHD</sequence>
<dbReference type="EMBL" id="JH921445">
    <property type="protein sequence ID" value="EKD14592.1"/>
    <property type="molecule type" value="Genomic_DNA"/>
</dbReference>
<gene>
    <name evidence="2" type="ORF">MBM_07313</name>
</gene>
<keyword evidence="3" id="KW-1185">Reference proteome</keyword>
<dbReference type="OMA" id="FRSANAC"/>
<name>K1WQE9_MARBU</name>
<accession>K1WQE9</accession>
<evidence type="ECO:0000313" key="2">
    <source>
        <dbReference type="EMBL" id="EKD14592.1"/>
    </source>
</evidence>
<feature type="region of interest" description="Disordered" evidence="1">
    <location>
        <begin position="1"/>
        <end position="23"/>
    </location>
</feature>
<feature type="compositionally biased region" description="Basic residues" evidence="1">
    <location>
        <begin position="9"/>
        <end position="20"/>
    </location>
</feature>
<evidence type="ECO:0000256" key="1">
    <source>
        <dbReference type="SAM" id="MobiDB-lite"/>
    </source>
</evidence>
<evidence type="ECO:0000313" key="3">
    <source>
        <dbReference type="Proteomes" id="UP000006753"/>
    </source>
</evidence>
<dbReference type="HOGENOM" id="CLU_927734_0_0_1"/>
<dbReference type="GeneID" id="18763248"/>
<dbReference type="KEGG" id="mbe:MBM_07313"/>
<organism evidence="2 3">
    <name type="scientific">Marssonina brunnea f. sp. multigermtubi (strain MB_m1)</name>
    <name type="common">Marssonina leaf spot fungus</name>
    <dbReference type="NCBI Taxonomy" id="1072389"/>
    <lineage>
        <taxon>Eukaryota</taxon>
        <taxon>Fungi</taxon>
        <taxon>Dikarya</taxon>
        <taxon>Ascomycota</taxon>
        <taxon>Pezizomycotina</taxon>
        <taxon>Leotiomycetes</taxon>
        <taxon>Helotiales</taxon>
        <taxon>Drepanopezizaceae</taxon>
        <taxon>Drepanopeziza</taxon>
    </lineage>
</organism>
<dbReference type="OrthoDB" id="3526875at2759"/>
<dbReference type="AlphaFoldDB" id="K1WQE9"/>